<protein>
    <submittedName>
        <fullName evidence="1">Uncharacterized protein</fullName>
    </submittedName>
</protein>
<accession>A0A1Q9D4E4</accession>
<dbReference type="EMBL" id="LSRX01000733">
    <property type="protein sequence ID" value="OLP89996.1"/>
    <property type="molecule type" value="Genomic_DNA"/>
</dbReference>
<sequence>MFDRDSPGFQDNNQKYSVRTKEELDVTQSWLPGTHDLDASAAPECRQGMAVAEWRLALDVDLDSIPGGADVLLEPAVGSIMGGGNHVLAIRGKLGALHGDDKATIPTLILT</sequence>
<organism evidence="1 2">
    <name type="scientific">Symbiodinium microadriaticum</name>
    <name type="common">Dinoflagellate</name>
    <name type="synonym">Zooxanthella microadriatica</name>
    <dbReference type="NCBI Taxonomy" id="2951"/>
    <lineage>
        <taxon>Eukaryota</taxon>
        <taxon>Sar</taxon>
        <taxon>Alveolata</taxon>
        <taxon>Dinophyceae</taxon>
        <taxon>Suessiales</taxon>
        <taxon>Symbiodiniaceae</taxon>
        <taxon>Symbiodinium</taxon>
    </lineage>
</organism>
<evidence type="ECO:0000313" key="1">
    <source>
        <dbReference type="EMBL" id="OLP89996.1"/>
    </source>
</evidence>
<proteinExistence type="predicted"/>
<keyword evidence="2" id="KW-1185">Reference proteome</keyword>
<evidence type="ECO:0000313" key="2">
    <source>
        <dbReference type="Proteomes" id="UP000186817"/>
    </source>
</evidence>
<dbReference type="Proteomes" id="UP000186817">
    <property type="component" value="Unassembled WGS sequence"/>
</dbReference>
<reference evidence="1 2" key="1">
    <citation type="submission" date="2016-02" db="EMBL/GenBank/DDBJ databases">
        <title>Genome analysis of coral dinoflagellate symbionts highlights evolutionary adaptations to a symbiotic lifestyle.</title>
        <authorList>
            <person name="Aranda M."/>
            <person name="Li Y."/>
            <person name="Liew Y.J."/>
            <person name="Baumgarten S."/>
            <person name="Simakov O."/>
            <person name="Wilson M."/>
            <person name="Piel J."/>
            <person name="Ashoor H."/>
            <person name="Bougouffa S."/>
            <person name="Bajic V.B."/>
            <person name="Ryu T."/>
            <person name="Ravasi T."/>
            <person name="Bayer T."/>
            <person name="Micklem G."/>
            <person name="Kim H."/>
            <person name="Bhak J."/>
            <person name="Lajeunesse T.C."/>
            <person name="Voolstra C.R."/>
        </authorList>
    </citation>
    <scope>NUCLEOTIDE SEQUENCE [LARGE SCALE GENOMIC DNA]</scope>
    <source>
        <strain evidence="1 2">CCMP2467</strain>
    </source>
</reference>
<gene>
    <name evidence="1" type="ORF">AK812_SmicGene28494</name>
</gene>
<comment type="caution">
    <text evidence="1">The sequence shown here is derived from an EMBL/GenBank/DDBJ whole genome shotgun (WGS) entry which is preliminary data.</text>
</comment>
<dbReference type="AlphaFoldDB" id="A0A1Q9D4E4"/>
<name>A0A1Q9D4E4_SYMMI</name>